<name>A0A2G9RDT9_AQUCT</name>
<reference evidence="3" key="1">
    <citation type="journal article" date="2017" name="Nat. Commun.">
        <title>The North American bullfrog draft genome provides insight into hormonal regulation of long noncoding RNA.</title>
        <authorList>
            <person name="Hammond S.A."/>
            <person name="Warren R.L."/>
            <person name="Vandervalk B.P."/>
            <person name="Kucuk E."/>
            <person name="Khan H."/>
            <person name="Gibb E.A."/>
            <person name="Pandoh P."/>
            <person name="Kirk H."/>
            <person name="Zhao Y."/>
            <person name="Jones M."/>
            <person name="Mungall A.J."/>
            <person name="Coope R."/>
            <person name="Pleasance S."/>
            <person name="Moore R.A."/>
            <person name="Holt R.A."/>
            <person name="Round J.M."/>
            <person name="Ohora S."/>
            <person name="Walle B.V."/>
            <person name="Veldhoen N."/>
            <person name="Helbing C.C."/>
            <person name="Birol I."/>
        </authorList>
    </citation>
    <scope>NUCLEOTIDE SEQUENCE [LARGE SCALE GENOMIC DNA]</scope>
</reference>
<feature type="non-terminal residue" evidence="2">
    <location>
        <position position="219"/>
    </location>
</feature>
<feature type="region of interest" description="Disordered" evidence="1">
    <location>
        <begin position="54"/>
        <end position="137"/>
    </location>
</feature>
<feature type="compositionally biased region" description="Basic residues" evidence="1">
    <location>
        <begin position="89"/>
        <end position="104"/>
    </location>
</feature>
<accession>A0A2G9RDT9</accession>
<evidence type="ECO:0000313" key="3">
    <source>
        <dbReference type="Proteomes" id="UP000228934"/>
    </source>
</evidence>
<protein>
    <submittedName>
        <fullName evidence="2">Uncharacterized protein</fullName>
    </submittedName>
</protein>
<gene>
    <name evidence="2" type="ORF">AB205_0091550</name>
</gene>
<dbReference type="EMBL" id="KV945511">
    <property type="protein sequence ID" value="PIO25383.1"/>
    <property type="molecule type" value="Genomic_DNA"/>
</dbReference>
<feature type="region of interest" description="Disordered" evidence="1">
    <location>
        <begin position="1"/>
        <end position="29"/>
    </location>
</feature>
<dbReference type="OrthoDB" id="9384303at2759"/>
<feature type="non-terminal residue" evidence="2">
    <location>
        <position position="1"/>
    </location>
</feature>
<keyword evidence="3" id="KW-1185">Reference proteome</keyword>
<dbReference type="AlphaFoldDB" id="A0A2G9RDT9"/>
<feature type="compositionally biased region" description="Basic and acidic residues" evidence="1">
    <location>
        <begin position="105"/>
        <end position="114"/>
    </location>
</feature>
<organism evidence="2 3">
    <name type="scientific">Aquarana catesbeiana</name>
    <name type="common">American bullfrog</name>
    <name type="synonym">Rana catesbeiana</name>
    <dbReference type="NCBI Taxonomy" id="8400"/>
    <lineage>
        <taxon>Eukaryota</taxon>
        <taxon>Metazoa</taxon>
        <taxon>Chordata</taxon>
        <taxon>Craniata</taxon>
        <taxon>Vertebrata</taxon>
        <taxon>Euteleostomi</taxon>
        <taxon>Amphibia</taxon>
        <taxon>Batrachia</taxon>
        <taxon>Anura</taxon>
        <taxon>Neobatrachia</taxon>
        <taxon>Ranoidea</taxon>
        <taxon>Ranidae</taxon>
        <taxon>Aquarana</taxon>
    </lineage>
</organism>
<feature type="compositionally biased region" description="Basic and acidic residues" evidence="1">
    <location>
        <begin position="123"/>
        <end position="137"/>
    </location>
</feature>
<sequence length="219" mass="24599">TGSDVKLSRPPKKQIRRDINSVNEESSPITVKNKKPVRCKSPLSATSTLSLCSEGFPQDVLPKNPDLQADLSENLKAVKEHSSSPENNHRKHKAKTKHQDKGKRLKDGNGERISHLLKQKPFNKAENEEQQEKHKSSDDYVLEKLFKKSGVHSVMKHDVIMDSSNPDYVLVEQEASRVAQEALRALKVSRQRCNMASSGIPTWTGTSAGLPPKTRWELF</sequence>
<proteinExistence type="predicted"/>
<dbReference type="Proteomes" id="UP000228934">
    <property type="component" value="Unassembled WGS sequence"/>
</dbReference>
<evidence type="ECO:0000313" key="2">
    <source>
        <dbReference type="EMBL" id="PIO25383.1"/>
    </source>
</evidence>
<evidence type="ECO:0000256" key="1">
    <source>
        <dbReference type="SAM" id="MobiDB-lite"/>
    </source>
</evidence>
<feature type="compositionally biased region" description="Polar residues" evidence="1">
    <location>
        <begin position="20"/>
        <end position="29"/>
    </location>
</feature>